<dbReference type="RefSeq" id="WP_045572117.1">
    <property type="nucleotide sequence ID" value="NZ_CP065218.1"/>
</dbReference>
<keyword evidence="2" id="KW-0812">Transmembrane</keyword>
<reference evidence="4 5" key="1">
    <citation type="submission" date="2020-11" db="EMBL/GenBank/DDBJ databases">
        <title>Complete and Circularized Genome Assembly of a human isolate of Vibrio navarrensis biotype pommerensis with MiSeq and MinION Sequence Data.</title>
        <authorList>
            <person name="Schwartz K."/>
            <person name="Borowiak M."/>
            <person name="Deneke C."/>
            <person name="Balau V."/>
            <person name="Metelmann C."/>
            <person name="Strauch E."/>
        </authorList>
    </citation>
    <scope>NUCLEOTIDE SEQUENCE [LARGE SCALE GENOMIC DNA]</scope>
    <source>
        <strain evidence="4 5">20-VB00237</strain>
    </source>
</reference>
<dbReference type="EMBL" id="CP065218">
    <property type="protein sequence ID" value="QPL56062.1"/>
    <property type="molecule type" value="Genomic_DNA"/>
</dbReference>
<evidence type="ECO:0000313" key="5">
    <source>
        <dbReference type="Proteomes" id="UP000594435"/>
    </source>
</evidence>
<evidence type="ECO:0000259" key="3">
    <source>
        <dbReference type="Pfam" id="PF09976"/>
    </source>
</evidence>
<keyword evidence="2" id="KW-1133">Transmembrane helix</keyword>
<dbReference type="AlphaFoldDB" id="A0AAJ4LWF7"/>
<organism evidence="4 5">
    <name type="scientific">Vibrio navarrensis</name>
    <dbReference type="NCBI Taxonomy" id="29495"/>
    <lineage>
        <taxon>Bacteria</taxon>
        <taxon>Pseudomonadati</taxon>
        <taxon>Pseudomonadota</taxon>
        <taxon>Gammaproteobacteria</taxon>
        <taxon>Vibrionales</taxon>
        <taxon>Vibrionaceae</taxon>
        <taxon>Vibrio</taxon>
    </lineage>
</organism>
<sequence length="176" mass="20038">MSKKPFWQVPQNWIIALLVVGIAGYFAYQEFSKPKVNRLQQASAYFDALEAEERAEAEKQAALKAKQQAEQALAQAAQAKKEAQAAQERANQAQQQKQQMYAQNSRNWQLRETQYCNSYSDNSINCDVICVNGNGQERKKNSLFAMFDSAVGWYGSDAPRYYRSYTAYYQAVCANL</sequence>
<evidence type="ECO:0000313" key="4">
    <source>
        <dbReference type="EMBL" id="QPL56062.1"/>
    </source>
</evidence>
<dbReference type="Proteomes" id="UP000594435">
    <property type="component" value="Chromosome 2"/>
</dbReference>
<keyword evidence="1" id="KW-0175">Coiled coil</keyword>
<gene>
    <name evidence="4" type="ORF">I3X05_18320</name>
</gene>
<feature type="coiled-coil region" evidence="1">
    <location>
        <begin position="48"/>
        <end position="103"/>
    </location>
</feature>
<dbReference type="InterPro" id="IPR018704">
    <property type="entry name" value="SecYEG/CpoB_TPR"/>
</dbReference>
<evidence type="ECO:0000256" key="1">
    <source>
        <dbReference type="SAM" id="Coils"/>
    </source>
</evidence>
<feature type="domain" description="Ancillary SecYEG translocon subunit/Cell division coordinator CpoB TPR" evidence="3">
    <location>
        <begin position="4"/>
        <end position="110"/>
    </location>
</feature>
<feature type="transmembrane region" description="Helical" evidence="2">
    <location>
        <begin position="12"/>
        <end position="28"/>
    </location>
</feature>
<protein>
    <submittedName>
        <fullName evidence="4">Tetratricopeptide repeat protein</fullName>
    </submittedName>
</protein>
<keyword evidence="2" id="KW-0472">Membrane</keyword>
<accession>A0AAJ4LWF7</accession>
<proteinExistence type="predicted"/>
<name>A0AAJ4LWF7_9VIBR</name>
<dbReference type="Pfam" id="PF09976">
    <property type="entry name" value="TPR_21"/>
    <property type="match status" value="1"/>
</dbReference>
<evidence type="ECO:0000256" key="2">
    <source>
        <dbReference type="SAM" id="Phobius"/>
    </source>
</evidence>